<dbReference type="Pfam" id="PF13563">
    <property type="entry name" value="2_5_RNA_ligase2"/>
    <property type="match status" value="1"/>
</dbReference>
<dbReference type="Gene3D" id="3.90.1140.10">
    <property type="entry name" value="Cyclic phosphodiesterase"/>
    <property type="match status" value="1"/>
</dbReference>
<protein>
    <recommendedName>
        <fullName evidence="4">2'-5' RNA ligase</fullName>
    </recommendedName>
</protein>
<dbReference type="RefSeq" id="WP_005438471.1">
    <property type="nucleotide sequence ID" value="NZ_CM001466.1"/>
</dbReference>
<accession>H8G9Y6</accession>
<evidence type="ECO:0000313" key="2">
    <source>
        <dbReference type="EMBL" id="EHY87542.1"/>
    </source>
</evidence>
<feature type="region of interest" description="Disordered" evidence="1">
    <location>
        <begin position="171"/>
        <end position="193"/>
    </location>
</feature>
<dbReference type="OrthoDB" id="2082235at2"/>
<keyword evidence="3" id="KW-1185">Reference proteome</keyword>
<proteinExistence type="predicted"/>
<evidence type="ECO:0000313" key="3">
    <source>
        <dbReference type="Proteomes" id="UP000004705"/>
    </source>
</evidence>
<dbReference type="Proteomes" id="UP000004705">
    <property type="component" value="Chromosome"/>
</dbReference>
<organism evidence="2 3">
    <name type="scientific">Saccharomonospora azurea NA-128</name>
    <dbReference type="NCBI Taxonomy" id="882081"/>
    <lineage>
        <taxon>Bacteria</taxon>
        <taxon>Bacillati</taxon>
        <taxon>Actinomycetota</taxon>
        <taxon>Actinomycetes</taxon>
        <taxon>Pseudonocardiales</taxon>
        <taxon>Pseudonocardiaceae</taxon>
        <taxon>Saccharomonospora</taxon>
    </lineage>
</organism>
<dbReference type="AlphaFoldDB" id="H8G9Y6"/>
<gene>
    <name evidence="2" type="ORF">SacazDRAFT_00591</name>
</gene>
<sequence length="193" mass="21140">MSQGHSVLVVPVPELDEYIRDRTAHYDASFLSSDPAFVHAHITVLGPWLPEPSHADLDTVGSIMASSNPFDTTLATVDTFPDGLIHLRADPDGPLRALTAALVEAFPQCPPYEGRFPDPVPHLTLDRCTDGITRESVEADLRHRLPVHLHVDRVDLQWWANHDCHVRGSWHLGSPESEPGAPGPAVTPRSPVP</sequence>
<dbReference type="InterPro" id="IPR009097">
    <property type="entry name" value="Cyclic_Pdiesterase"/>
</dbReference>
<feature type="compositionally biased region" description="Low complexity" evidence="1">
    <location>
        <begin position="173"/>
        <end position="184"/>
    </location>
</feature>
<reference evidence="2 3" key="1">
    <citation type="journal article" date="2012" name="Stand. Genomic Sci.">
        <title>Genome sequence of the soil bacterium Saccharomonospora azurea type strain (NA-128(T)).</title>
        <authorList>
            <person name="Klenk H.P."/>
            <person name="Held B."/>
            <person name="Lucas S."/>
            <person name="Lapidus A."/>
            <person name="Copeland A."/>
            <person name="Hammon N."/>
            <person name="Pitluck S."/>
            <person name="Goodwin L.A."/>
            <person name="Han C."/>
            <person name="Tapia R."/>
            <person name="Brambilla E.M."/>
            <person name="Potter G."/>
            <person name="Land M."/>
            <person name="Ivanova N."/>
            <person name="Rohde M."/>
            <person name="Goker M."/>
            <person name="Detter J.C."/>
            <person name="Kyrpides N.C."/>
            <person name="Woyke T."/>
        </authorList>
    </citation>
    <scope>NUCLEOTIDE SEQUENCE [LARGE SCALE GENOMIC DNA]</scope>
    <source>
        <strain evidence="2 3">NA-128</strain>
    </source>
</reference>
<name>H8G9Y6_9PSEU</name>
<evidence type="ECO:0000256" key="1">
    <source>
        <dbReference type="SAM" id="MobiDB-lite"/>
    </source>
</evidence>
<dbReference type="EMBL" id="CM001466">
    <property type="protein sequence ID" value="EHY87542.1"/>
    <property type="molecule type" value="Genomic_DNA"/>
</dbReference>
<dbReference type="SUPFAM" id="SSF55144">
    <property type="entry name" value="LigT-like"/>
    <property type="match status" value="1"/>
</dbReference>
<evidence type="ECO:0008006" key="4">
    <source>
        <dbReference type="Google" id="ProtNLM"/>
    </source>
</evidence>
<dbReference type="HOGENOM" id="CLU_111966_0_0_11"/>